<evidence type="ECO:0000256" key="4">
    <source>
        <dbReference type="ARBA" id="ARBA00022679"/>
    </source>
</evidence>
<evidence type="ECO:0000256" key="10">
    <source>
        <dbReference type="ARBA" id="ARBA00043038"/>
    </source>
</evidence>
<evidence type="ECO:0000256" key="15">
    <source>
        <dbReference type="PROSITE-ProRule" id="PRU00236"/>
    </source>
</evidence>
<dbReference type="Gene3D" id="2.20.28.200">
    <property type="match status" value="1"/>
</dbReference>
<dbReference type="GO" id="GO:0005634">
    <property type="term" value="C:nucleus"/>
    <property type="evidence" value="ECO:0007669"/>
    <property type="project" value="TreeGrafter"/>
</dbReference>
<dbReference type="PANTHER" id="PTHR11085">
    <property type="entry name" value="NAD-DEPENDENT PROTEIN DEACYLASE SIRTUIN-5, MITOCHONDRIAL-RELATED"/>
    <property type="match status" value="1"/>
</dbReference>
<name>A0A347ZJH2_9NEOP</name>
<dbReference type="GO" id="GO:0140861">
    <property type="term" value="P:DNA repair-dependent chromatin remodeling"/>
    <property type="evidence" value="ECO:0007669"/>
    <property type="project" value="UniProtKB-ARBA"/>
</dbReference>
<feature type="compositionally biased region" description="Polar residues" evidence="16">
    <location>
        <begin position="636"/>
        <end position="650"/>
    </location>
</feature>
<dbReference type="Pfam" id="PF02146">
    <property type="entry name" value="SIR2"/>
    <property type="match status" value="1"/>
</dbReference>
<reference evidence="18" key="1">
    <citation type="journal article" date="2018" name="Insect Sci.">
        <title>Transcriptomic analysis of epigenetic modification genes in the termite Reticulitermes speratus.</title>
        <authorList>
            <person name="Mitaka Y."/>
            <person name="Tasaki E."/>
            <person name="Nozaki T."/>
            <person name="Fuchikawa T."/>
            <person name="Kobayashi K."/>
            <person name="Matsuura K."/>
        </authorList>
    </citation>
    <scope>NUCLEOTIDE SEQUENCE</scope>
</reference>
<evidence type="ECO:0000256" key="9">
    <source>
        <dbReference type="ARBA" id="ARBA00041832"/>
    </source>
</evidence>
<dbReference type="GO" id="GO:0010468">
    <property type="term" value="P:regulation of gene expression"/>
    <property type="evidence" value="ECO:0007669"/>
    <property type="project" value="UniProtKB-ARBA"/>
</dbReference>
<evidence type="ECO:0000256" key="14">
    <source>
        <dbReference type="ARBA" id="ARBA00052763"/>
    </source>
</evidence>
<comment type="catalytic activity">
    <reaction evidence="14">
        <text>N(6)-glutaryl-L-lysyl-[protein] + NAD(+) + H2O = 2''-O-glutaryl-ADP-D-ribose + nicotinamide + L-lysyl-[protein]</text>
        <dbReference type="Rhea" id="RHEA:47664"/>
        <dbReference type="Rhea" id="RHEA-COMP:9752"/>
        <dbReference type="Rhea" id="RHEA-COMP:11875"/>
        <dbReference type="ChEBI" id="CHEBI:15377"/>
        <dbReference type="ChEBI" id="CHEBI:17154"/>
        <dbReference type="ChEBI" id="CHEBI:29969"/>
        <dbReference type="ChEBI" id="CHEBI:57540"/>
        <dbReference type="ChEBI" id="CHEBI:87828"/>
        <dbReference type="ChEBI" id="CHEBI:87829"/>
    </reaction>
    <physiologicalReaction direction="left-to-right" evidence="14">
        <dbReference type="Rhea" id="RHEA:47665"/>
    </physiologicalReaction>
</comment>
<dbReference type="PROSITE" id="PS50305">
    <property type="entry name" value="SIRTUIN"/>
    <property type="match status" value="1"/>
</dbReference>
<keyword evidence="6 15" id="KW-0862">Zinc</keyword>
<dbReference type="InterPro" id="IPR050134">
    <property type="entry name" value="NAD-dep_sirtuin_deacylases"/>
</dbReference>
<dbReference type="FunFam" id="3.40.50.1220:FF:000038">
    <property type="entry name" value="NAD-dependent protein deacetylase sirtuin-6 isoform X2"/>
    <property type="match status" value="1"/>
</dbReference>
<dbReference type="InterPro" id="IPR026590">
    <property type="entry name" value="Ssirtuin_cat_dom"/>
</dbReference>
<keyword evidence="7" id="KW-0520">NAD</keyword>
<dbReference type="SMR" id="A0A347ZJH2"/>
<keyword evidence="4" id="KW-0808">Transferase</keyword>
<keyword evidence="3" id="KW-0597">Phosphoprotein</keyword>
<feature type="binding site" evidence="15">
    <location>
        <position position="198"/>
    </location>
    <ligand>
        <name>Zn(2+)</name>
        <dbReference type="ChEBI" id="CHEBI:29105"/>
    </ligand>
</feature>
<feature type="active site" description="Proton acceptor" evidence="15">
    <location>
        <position position="190"/>
    </location>
</feature>
<dbReference type="GO" id="GO:0000785">
    <property type="term" value="C:chromatin"/>
    <property type="evidence" value="ECO:0007669"/>
    <property type="project" value="TreeGrafter"/>
</dbReference>
<dbReference type="FunFam" id="2.20.28.200:FF:000002">
    <property type="entry name" value="NAD-dependent deacetylase sirtuin-7"/>
    <property type="match status" value="1"/>
</dbReference>
<comment type="similarity">
    <text evidence="8">Belongs to the sirtuin family. Class IV subfamily.</text>
</comment>
<keyword evidence="5 15" id="KW-0479">Metal-binding</keyword>
<feature type="region of interest" description="Disordered" evidence="16">
    <location>
        <begin position="631"/>
        <end position="650"/>
    </location>
</feature>
<evidence type="ECO:0000256" key="3">
    <source>
        <dbReference type="ARBA" id="ARBA00022553"/>
    </source>
</evidence>
<feature type="compositionally biased region" description="Basic and acidic residues" evidence="16">
    <location>
        <begin position="776"/>
        <end position="786"/>
    </location>
</feature>
<dbReference type="GO" id="GO:0070403">
    <property type="term" value="F:NAD+ binding"/>
    <property type="evidence" value="ECO:0007669"/>
    <property type="project" value="InterPro"/>
</dbReference>
<evidence type="ECO:0000256" key="1">
    <source>
        <dbReference type="ARBA" id="ARBA00001947"/>
    </source>
</evidence>
<dbReference type="InterPro" id="IPR029035">
    <property type="entry name" value="DHS-like_NAD/FAD-binding_dom"/>
</dbReference>
<evidence type="ECO:0000256" key="13">
    <source>
        <dbReference type="ARBA" id="ARBA00051399"/>
    </source>
</evidence>
<feature type="binding site" evidence="15">
    <location>
        <position position="228"/>
    </location>
    <ligand>
        <name>Zn(2+)</name>
        <dbReference type="ChEBI" id="CHEBI:29105"/>
    </ligand>
</feature>
<evidence type="ECO:0000259" key="17">
    <source>
        <dbReference type="PROSITE" id="PS50305"/>
    </source>
</evidence>
<organism evidence="18">
    <name type="scientific">Reticulitermes speratus</name>
    <dbReference type="NCBI Taxonomy" id="60591"/>
    <lineage>
        <taxon>Eukaryota</taxon>
        <taxon>Metazoa</taxon>
        <taxon>Ecdysozoa</taxon>
        <taxon>Arthropoda</taxon>
        <taxon>Hexapoda</taxon>
        <taxon>Insecta</taxon>
        <taxon>Pterygota</taxon>
        <taxon>Neoptera</taxon>
        <taxon>Polyneoptera</taxon>
        <taxon>Dictyoptera</taxon>
        <taxon>Blattodea</taxon>
        <taxon>Blattoidea</taxon>
        <taxon>Termitoidae</taxon>
        <taxon>Rhinotermitidae</taxon>
        <taxon>Reticulitermes</taxon>
        <taxon>Frontotermes</taxon>
    </lineage>
</organism>
<protein>
    <recommendedName>
        <fullName evidence="2">protein acetyllysine N-acetyltransferase</fullName>
        <ecNumber evidence="2">2.3.1.286</ecNumber>
    </recommendedName>
    <alternativeName>
        <fullName evidence="10">Regulatory protein SIR2 homolog 7</fullName>
    </alternativeName>
    <alternativeName>
        <fullName evidence="9">SIR2-like protein 7</fullName>
    </alternativeName>
</protein>
<dbReference type="GO" id="GO:0097372">
    <property type="term" value="F:histone H3K18 deacetylase activity, NAD-dependent"/>
    <property type="evidence" value="ECO:0007669"/>
    <property type="project" value="TreeGrafter"/>
</dbReference>
<evidence type="ECO:0000256" key="12">
    <source>
        <dbReference type="ARBA" id="ARBA00051105"/>
    </source>
</evidence>
<proteinExistence type="evidence at transcript level"/>
<dbReference type="InterPro" id="IPR003000">
    <property type="entry name" value="Sirtuin"/>
</dbReference>
<evidence type="ECO:0000256" key="16">
    <source>
        <dbReference type="SAM" id="MobiDB-lite"/>
    </source>
</evidence>
<evidence type="ECO:0000256" key="11">
    <source>
        <dbReference type="ARBA" id="ARBA00050237"/>
    </source>
</evidence>
<feature type="compositionally biased region" description="Basic residues" evidence="16">
    <location>
        <begin position="810"/>
        <end position="823"/>
    </location>
</feature>
<evidence type="ECO:0000256" key="8">
    <source>
        <dbReference type="ARBA" id="ARBA00038170"/>
    </source>
</evidence>
<comment type="catalytic activity">
    <reaction evidence="12">
        <text>N(6)-succinyl-L-lysyl-[protein] + NAD(+) + H2O = 2''-O-succinyl-ADP-D-ribose + nicotinamide + L-lysyl-[protein]</text>
        <dbReference type="Rhea" id="RHEA:47668"/>
        <dbReference type="Rhea" id="RHEA-COMP:9752"/>
        <dbReference type="Rhea" id="RHEA-COMP:11877"/>
        <dbReference type="ChEBI" id="CHEBI:15377"/>
        <dbReference type="ChEBI" id="CHEBI:17154"/>
        <dbReference type="ChEBI" id="CHEBI:29969"/>
        <dbReference type="ChEBI" id="CHEBI:57540"/>
        <dbReference type="ChEBI" id="CHEBI:87830"/>
        <dbReference type="ChEBI" id="CHEBI:87832"/>
    </reaction>
    <physiologicalReaction direction="left-to-right" evidence="12">
        <dbReference type="Rhea" id="RHEA:47669"/>
    </physiologicalReaction>
</comment>
<feature type="binding site" evidence="15">
    <location>
        <position position="201"/>
    </location>
    <ligand>
        <name>Zn(2+)</name>
        <dbReference type="ChEBI" id="CHEBI:29105"/>
    </ligand>
</feature>
<accession>A0A347ZJH2</accession>
<comment type="catalytic activity">
    <reaction evidence="13">
        <text>N(6)-propanoyl-L-lysyl-[protein] + NAD(+) + H2O = 3''-O-propanoyl-ADP-D-ribose + nicotinamide + L-lysyl-[protein]</text>
        <dbReference type="Rhea" id="RHEA:23500"/>
        <dbReference type="Rhea" id="RHEA-COMP:9752"/>
        <dbReference type="Rhea" id="RHEA-COMP:13758"/>
        <dbReference type="ChEBI" id="CHEBI:15377"/>
        <dbReference type="ChEBI" id="CHEBI:17154"/>
        <dbReference type="ChEBI" id="CHEBI:29969"/>
        <dbReference type="ChEBI" id="CHEBI:57540"/>
        <dbReference type="ChEBI" id="CHEBI:138019"/>
        <dbReference type="ChEBI" id="CHEBI:145015"/>
    </reaction>
    <physiologicalReaction direction="left-to-right" evidence="13">
        <dbReference type="Rhea" id="RHEA:23501"/>
    </physiologicalReaction>
</comment>
<dbReference type="GO" id="GO:0046872">
    <property type="term" value="F:metal ion binding"/>
    <property type="evidence" value="ECO:0007669"/>
    <property type="project" value="UniProtKB-KW"/>
</dbReference>
<dbReference type="EC" id="2.3.1.286" evidence="2"/>
<evidence type="ECO:0000256" key="7">
    <source>
        <dbReference type="ARBA" id="ARBA00023027"/>
    </source>
</evidence>
<feature type="compositionally biased region" description="Low complexity" evidence="16">
    <location>
        <begin position="696"/>
        <end position="705"/>
    </location>
</feature>
<evidence type="ECO:0000313" key="18">
    <source>
        <dbReference type="EMBL" id="BBA84478.1"/>
    </source>
</evidence>
<dbReference type="PANTHER" id="PTHR11085:SF1">
    <property type="entry name" value="NAD-DEPENDENT PROTEIN DEACETYLASE SIRTUIN-7"/>
    <property type="match status" value="1"/>
</dbReference>
<feature type="domain" description="Deacetylase sirtuin-type" evidence="17">
    <location>
        <begin position="85"/>
        <end position="332"/>
    </location>
</feature>
<comment type="catalytic activity">
    <reaction evidence="11">
        <text>N(6)-decanoyl-L-lysyl-[protein] + NAD(+) + H2O = 2''-O-decanoyl-ADP-D-ribose + nicotinamide + L-lysyl-[protein]</text>
        <dbReference type="Rhea" id="RHEA:70631"/>
        <dbReference type="Rhea" id="RHEA-COMP:9752"/>
        <dbReference type="Rhea" id="RHEA-COMP:17932"/>
        <dbReference type="ChEBI" id="CHEBI:15377"/>
        <dbReference type="ChEBI" id="CHEBI:17154"/>
        <dbReference type="ChEBI" id="CHEBI:29969"/>
        <dbReference type="ChEBI" id="CHEBI:57540"/>
        <dbReference type="ChEBI" id="CHEBI:143222"/>
        <dbReference type="ChEBI" id="CHEBI:189688"/>
    </reaction>
    <physiologicalReaction direction="left-to-right" evidence="11">
        <dbReference type="Rhea" id="RHEA:70632"/>
    </physiologicalReaction>
</comment>
<dbReference type="SUPFAM" id="SSF52467">
    <property type="entry name" value="DHS-like NAD/FAD-binding domain"/>
    <property type="match status" value="1"/>
</dbReference>
<feature type="compositionally biased region" description="Polar residues" evidence="16">
    <location>
        <begin position="685"/>
        <end position="695"/>
    </location>
</feature>
<evidence type="ECO:0000256" key="5">
    <source>
        <dbReference type="ARBA" id="ARBA00022723"/>
    </source>
</evidence>
<dbReference type="Gene3D" id="3.40.50.1220">
    <property type="entry name" value="TPP-binding domain"/>
    <property type="match status" value="1"/>
</dbReference>
<sequence>MAVKSEVKCGIVRRKASQSIKFCAKEERNASYKKVSSILQKAEIDRTDEEKEMLFTCSEVVKEVTKRIEKRKRVKERLQEIEDPPDLLAEKCQKLAEAVANSTNLVVYTGAGVSTAACIPDYRGTNGIWTLLQQGKDIGLHDLTQAEPTLTHMALWQLYKEGILKHVVSQNCDGLHLRSGLPKRALSEVHGNMYIEVCCRCKPTREYWRLFDVTEHTGRFNHRTMRRCYACMGPLVDTIVHFGERGKLRWPLNWSMACQAADKADVILCIGSSLKVLKKYPWLWGMDKPAKKRPKLYIVNLQWTPKDDQAVLKISGKCDEVLRQVMSHINMEIPTYIRSNDPIFSHATSLHPAEMHTVTQPLLRQPPEVMQELCPDCGDSEVKMYCHCAGGRLLHRGLKHEDHDVSGSCSGSKRKAEISLCDEEDFPSQELHMLKRNSGGFNAINVGTADTLTDEKVCLVDKNVEDLSRALEEQSLEEVCGKNSTMTVLVGGNSFQNPSDNVIVDVGSDRKFHIDLSCSESVTSMHGLKMDFDTSFDGILKAEPVTCDQNSLHVKDIVDYSTSTNHKKFSHLVGNDFQSSSSINHTGCDEGTSSIIDSSLHADEASPLCNISSLSLQSLVEILNIEHNYSKKPSSHKMNAESQCTEETNSRISVIKGSTHSLESDSESRECKRLKTNRSELQGTSFSHLSQSTLPQSTKKSTVTQKTKDEKQICDDEYDVGDTTLCSFCKSNYGSNSCLVYPQRISKFGSQVSVCECCDIDEDNDTDDVGYEMCKSEGGDARDSSESKGNSDVAKVSKVPNINPGWYGKGYRKRTKKRRLEKL</sequence>
<comment type="cofactor">
    <cofactor evidence="1">
        <name>Zn(2+)</name>
        <dbReference type="ChEBI" id="CHEBI:29105"/>
    </cofactor>
</comment>
<feature type="region of interest" description="Disordered" evidence="16">
    <location>
        <begin position="776"/>
        <end position="823"/>
    </location>
</feature>
<dbReference type="GO" id="GO:0035861">
    <property type="term" value="C:site of double-strand break"/>
    <property type="evidence" value="ECO:0007669"/>
    <property type="project" value="UniProtKB-ARBA"/>
</dbReference>
<feature type="binding site" evidence="15">
    <location>
        <position position="231"/>
    </location>
    <ligand>
        <name>Zn(2+)</name>
        <dbReference type="ChEBI" id="CHEBI:29105"/>
    </ligand>
</feature>
<dbReference type="EMBL" id="FX985740">
    <property type="protein sequence ID" value="BBA84478.1"/>
    <property type="molecule type" value="mRNA"/>
</dbReference>
<evidence type="ECO:0000256" key="2">
    <source>
        <dbReference type="ARBA" id="ARBA00012928"/>
    </source>
</evidence>
<dbReference type="AlphaFoldDB" id="A0A347ZJH2"/>
<evidence type="ECO:0000256" key="6">
    <source>
        <dbReference type="ARBA" id="ARBA00022833"/>
    </source>
</evidence>
<feature type="region of interest" description="Disordered" evidence="16">
    <location>
        <begin position="685"/>
        <end position="706"/>
    </location>
</feature>
<gene>
    <name evidence="18" type="primary">Sirtuin7</name>
</gene>